<accession>A0A6J4VDD0</accession>
<evidence type="ECO:0000256" key="1">
    <source>
        <dbReference type="SAM" id="MobiDB-lite"/>
    </source>
</evidence>
<feature type="compositionally biased region" description="Low complexity" evidence="1">
    <location>
        <begin position="21"/>
        <end position="34"/>
    </location>
</feature>
<feature type="compositionally biased region" description="Pro residues" evidence="1">
    <location>
        <begin position="116"/>
        <end position="125"/>
    </location>
</feature>
<feature type="compositionally biased region" description="Low complexity" evidence="1">
    <location>
        <begin position="1"/>
        <end position="13"/>
    </location>
</feature>
<dbReference type="AlphaFoldDB" id="A0A6J4VDD0"/>
<feature type="region of interest" description="Disordered" evidence="1">
    <location>
        <begin position="1"/>
        <end position="39"/>
    </location>
</feature>
<organism evidence="2">
    <name type="scientific">uncultured Thermomicrobiales bacterium</name>
    <dbReference type="NCBI Taxonomy" id="1645740"/>
    <lineage>
        <taxon>Bacteria</taxon>
        <taxon>Pseudomonadati</taxon>
        <taxon>Thermomicrobiota</taxon>
        <taxon>Thermomicrobia</taxon>
        <taxon>Thermomicrobiales</taxon>
        <taxon>environmental samples</taxon>
    </lineage>
</organism>
<sequence length="257" mass="25248">MAAGRRGAGPARAGRPRAGRADPSPGPRSSGRPGHASRRPTAARVLGVLVLVLVVPVLVGCTTDADSGDEPTPTPTAATAASGLPVLAVPLPTPTPLASPVPGATDPSISPDATPSGPPPLPAPLASPVAGAGPFAGPTADLGAVVWASSVEPTTQAPVVRVDRFAVDAPTIHATLPVGRLEAGATVQATWAFNGSPIDGRGATVVAPSRVTGTWLAFSLARGSSAWPDGTYTISVAVDGQPAIRADVVVGTPPEGA</sequence>
<proteinExistence type="predicted"/>
<gene>
    <name evidence="2" type="ORF">AVDCRST_MAG49-4245</name>
</gene>
<protein>
    <submittedName>
        <fullName evidence="2">Uncharacterized protein</fullName>
    </submittedName>
</protein>
<dbReference type="EMBL" id="CADCWG010000303">
    <property type="protein sequence ID" value="CAA9576088.1"/>
    <property type="molecule type" value="Genomic_DNA"/>
</dbReference>
<reference evidence="2" key="1">
    <citation type="submission" date="2020-02" db="EMBL/GenBank/DDBJ databases">
        <authorList>
            <person name="Meier V. D."/>
        </authorList>
    </citation>
    <scope>NUCLEOTIDE SEQUENCE</scope>
    <source>
        <strain evidence="2">AVDCRST_MAG49</strain>
    </source>
</reference>
<name>A0A6J4VDD0_9BACT</name>
<evidence type="ECO:0000313" key="2">
    <source>
        <dbReference type="EMBL" id="CAA9576088.1"/>
    </source>
</evidence>
<feature type="region of interest" description="Disordered" evidence="1">
    <location>
        <begin position="87"/>
        <end position="129"/>
    </location>
</feature>